<feature type="region of interest" description="Disordered" evidence="2">
    <location>
        <begin position="1"/>
        <end position="54"/>
    </location>
</feature>
<feature type="compositionally biased region" description="Basic residues" evidence="2">
    <location>
        <begin position="251"/>
        <end position="268"/>
    </location>
</feature>
<sequence length="683" mass="76346">MSNHQQPPSHPSETSNANIGHNIGTTPQEHPPTIPTQNGQGIPYGFAQSPGITPEVGRNSTPYAPYPTAYPPGHLNYQMANQAHHPQYYGPPIYAQPPPPAQVQHTVANALSAFDQMFGAPSLSTVDIRSTRGTFVLLHSNCDICTRYAQHLTGLQLSTENYSTDSWRNLLDHLQRAFPGLEQYVTRTASQNYEDRIRSAVESRQRAITDLNRRHDEEIDALRRTIDRLRDDLRVADRALANADSHIQRLERRRHSPPPTSQKRRRSRSPTPLPRPPLASRLRTTPRPARLEDRIASRSPKPRSPTPDMSVDEPTTPPAMQLDHPIDSVPNNGTSTDRLPQVPPHPHLHPDLQWTITNWAHQPSAIYRGVRDAEDGIHLNADDIAIVRWLQRVCTRDPKKHPVRNNILRALANPDFIARSDLALAARHLQPPPPLTPEQIERPEGAVKQGLDGNETPALTYKLGEASLQWDLIYATLRRNGVTEATHARIREYALREQTGDCFNRFSRAFYARGEEGKRRKKATDEANPPTLPEYEPSSIKGCYFDCDINSWYIPKSSDITQPQPCSIAPLGWTKCSTGGWQAITSIPWNSATRRADPDQFFPPPPALILSRAPENSVAGSSTRTTIARPVATERDREVAENLQDALQNIYREELENSAKDTPDLDSEPGEIDPAGKGKGRAS</sequence>
<accession>A0A165YLY3</accession>
<dbReference type="PANTHER" id="PTHR13037">
    <property type="entry name" value="FORMIN"/>
    <property type="match status" value="1"/>
</dbReference>
<dbReference type="AlphaFoldDB" id="A0A165YLY3"/>
<feature type="compositionally biased region" description="Basic and acidic residues" evidence="2">
    <location>
        <begin position="651"/>
        <end position="663"/>
    </location>
</feature>
<keyword evidence="1" id="KW-0945">Host-virus interaction</keyword>
<reference evidence="3 4" key="1">
    <citation type="journal article" date="2016" name="Mol. Biol. Evol.">
        <title>Comparative Genomics of Early-Diverging Mushroom-Forming Fungi Provides Insights into the Origins of Lignocellulose Decay Capabilities.</title>
        <authorList>
            <person name="Nagy L.G."/>
            <person name="Riley R."/>
            <person name="Tritt A."/>
            <person name="Adam C."/>
            <person name="Daum C."/>
            <person name="Floudas D."/>
            <person name="Sun H."/>
            <person name="Yadav J.S."/>
            <person name="Pangilinan J."/>
            <person name="Larsson K.H."/>
            <person name="Matsuura K."/>
            <person name="Barry K."/>
            <person name="Labutti K."/>
            <person name="Kuo R."/>
            <person name="Ohm R.A."/>
            <person name="Bhattacharya S.S."/>
            <person name="Shirouzu T."/>
            <person name="Yoshinaga Y."/>
            <person name="Martin F.M."/>
            <person name="Grigoriev I.V."/>
            <person name="Hibbett D.S."/>
        </authorList>
    </citation>
    <scope>NUCLEOTIDE SEQUENCE [LARGE SCALE GENOMIC DNA]</scope>
    <source>
        <strain evidence="3 4">HHB10207 ss-3</strain>
    </source>
</reference>
<feature type="region of interest" description="Disordered" evidence="2">
    <location>
        <begin position="651"/>
        <end position="683"/>
    </location>
</feature>
<evidence type="ECO:0000256" key="1">
    <source>
        <dbReference type="ARBA" id="ARBA00022581"/>
    </source>
</evidence>
<gene>
    <name evidence="3" type="ORF">SISSUDRAFT_1066186</name>
</gene>
<feature type="compositionally biased region" description="Polar residues" evidence="2">
    <location>
        <begin position="1"/>
        <end position="28"/>
    </location>
</feature>
<dbReference type="PANTHER" id="PTHR13037:SF24">
    <property type="entry name" value="POLYCOMB PROTEIN PCL-RELATED"/>
    <property type="match status" value="1"/>
</dbReference>
<keyword evidence="4" id="KW-1185">Reference proteome</keyword>
<feature type="compositionally biased region" description="Low complexity" evidence="2">
    <location>
        <begin position="278"/>
        <end position="288"/>
    </location>
</feature>
<proteinExistence type="predicted"/>
<organism evidence="3 4">
    <name type="scientific">Sistotremastrum suecicum HHB10207 ss-3</name>
    <dbReference type="NCBI Taxonomy" id="1314776"/>
    <lineage>
        <taxon>Eukaryota</taxon>
        <taxon>Fungi</taxon>
        <taxon>Dikarya</taxon>
        <taxon>Basidiomycota</taxon>
        <taxon>Agaricomycotina</taxon>
        <taxon>Agaricomycetes</taxon>
        <taxon>Sistotremastrales</taxon>
        <taxon>Sistotremastraceae</taxon>
        <taxon>Sistotremastrum</taxon>
    </lineage>
</organism>
<protein>
    <submittedName>
        <fullName evidence="3">Uncharacterized protein</fullName>
    </submittedName>
</protein>
<dbReference type="EMBL" id="KV428245">
    <property type="protein sequence ID" value="KZT33386.1"/>
    <property type="molecule type" value="Genomic_DNA"/>
</dbReference>
<evidence type="ECO:0000256" key="2">
    <source>
        <dbReference type="SAM" id="MobiDB-lite"/>
    </source>
</evidence>
<evidence type="ECO:0000313" key="3">
    <source>
        <dbReference type="EMBL" id="KZT33386.1"/>
    </source>
</evidence>
<feature type="region of interest" description="Disordered" evidence="2">
    <location>
        <begin position="244"/>
        <end position="335"/>
    </location>
</feature>
<dbReference type="Proteomes" id="UP000076798">
    <property type="component" value="Unassembled WGS sequence"/>
</dbReference>
<evidence type="ECO:0000313" key="4">
    <source>
        <dbReference type="Proteomes" id="UP000076798"/>
    </source>
</evidence>
<name>A0A165YLY3_9AGAM</name>